<feature type="transmembrane region" description="Helical" evidence="1">
    <location>
        <begin position="56"/>
        <end position="79"/>
    </location>
</feature>
<dbReference type="RefSeq" id="WP_187561918.1">
    <property type="nucleotide sequence ID" value="NZ_JACGWS010000005.1"/>
</dbReference>
<dbReference type="EMBL" id="JACGWS010000005">
    <property type="protein sequence ID" value="MBC8754865.1"/>
    <property type="molecule type" value="Genomic_DNA"/>
</dbReference>
<keyword evidence="1" id="KW-1133">Transmembrane helix</keyword>
<feature type="transmembrane region" description="Helical" evidence="1">
    <location>
        <begin position="12"/>
        <end position="36"/>
    </location>
</feature>
<protein>
    <recommendedName>
        <fullName evidence="4">Sugar transporter</fullName>
    </recommendedName>
</protein>
<reference evidence="2 3" key="1">
    <citation type="submission" date="2020-07" db="EMBL/GenBank/DDBJ databases">
        <title>Description of Kordia aestuariivivens sp. nov., isolated from a tidal flat.</title>
        <authorList>
            <person name="Park S."/>
            <person name="Yoon J.-H."/>
        </authorList>
    </citation>
    <scope>NUCLEOTIDE SEQUENCE [LARGE SCALE GENOMIC DNA]</scope>
    <source>
        <strain evidence="2 3">YSTF-M3</strain>
    </source>
</reference>
<evidence type="ECO:0000256" key="1">
    <source>
        <dbReference type="SAM" id="Phobius"/>
    </source>
</evidence>
<keyword evidence="1" id="KW-0472">Membrane</keyword>
<evidence type="ECO:0008006" key="4">
    <source>
        <dbReference type="Google" id="ProtNLM"/>
    </source>
</evidence>
<name>A0ABR7Q8I0_9FLAO</name>
<feature type="transmembrane region" description="Helical" evidence="1">
    <location>
        <begin position="117"/>
        <end position="139"/>
    </location>
</feature>
<comment type="caution">
    <text evidence="2">The sequence shown here is derived from an EMBL/GenBank/DDBJ whole genome shotgun (WGS) entry which is preliminary data.</text>
</comment>
<evidence type="ECO:0000313" key="2">
    <source>
        <dbReference type="EMBL" id="MBC8754865.1"/>
    </source>
</evidence>
<keyword evidence="3" id="KW-1185">Reference proteome</keyword>
<proteinExistence type="predicted"/>
<gene>
    <name evidence="2" type="ORF">H2O64_09300</name>
</gene>
<keyword evidence="1" id="KW-0812">Transmembrane</keyword>
<organism evidence="2 3">
    <name type="scientific">Kordia aestuariivivens</name>
    <dbReference type="NCBI Taxonomy" id="2759037"/>
    <lineage>
        <taxon>Bacteria</taxon>
        <taxon>Pseudomonadati</taxon>
        <taxon>Bacteroidota</taxon>
        <taxon>Flavobacteriia</taxon>
        <taxon>Flavobacteriales</taxon>
        <taxon>Flavobacteriaceae</taxon>
        <taxon>Kordia</taxon>
    </lineage>
</organism>
<sequence length="145" mass="16192">MEHEKTKIPAWFWVVSIISLLWNIMGVLSFVAHTFISDEALAALPANEKALYGEYPLWTTIVFAIAVFAGTLGAIGLVLKKKWSKMAFIISLLAIIPQMTHNLFFTKSIDVFGAAQAVTMPALVVVFGIFLVWFSIFGIKKNWLQ</sequence>
<dbReference type="Proteomes" id="UP000619238">
    <property type="component" value="Unassembled WGS sequence"/>
</dbReference>
<feature type="transmembrane region" description="Helical" evidence="1">
    <location>
        <begin position="86"/>
        <end position="105"/>
    </location>
</feature>
<evidence type="ECO:0000313" key="3">
    <source>
        <dbReference type="Proteomes" id="UP000619238"/>
    </source>
</evidence>
<accession>A0ABR7Q8I0</accession>